<evidence type="ECO:0000256" key="1">
    <source>
        <dbReference type="SAM" id="Phobius"/>
    </source>
</evidence>
<organism evidence="2">
    <name type="scientific">Micrurus carvalhoi</name>
    <dbReference type="NCBI Taxonomy" id="3147026"/>
    <lineage>
        <taxon>Eukaryota</taxon>
        <taxon>Metazoa</taxon>
        <taxon>Chordata</taxon>
        <taxon>Craniata</taxon>
        <taxon>Vertebrata</taxon>
        <taxon>Euteleostomi</taxon>
        <taxon>Lepidosauria</taxon>
        <taxon>Squamata</taxon>
        <taxon>Bifurcata</taxon>
        <taxon>Unidentata</taxon>
        <taxon>Episquamata</taxon>
        <taxon>Toxicofera</taxon>
        <taxon>Serpentes</taxon>
        <taxon>Colubroidea</taxon>
        <taxon>Elapidae</taxon>
        <taxon>Elapinae</taxon>
        <taxon>Micrurus</taxon>
    </lineage>
</organism>
<reference evidence="2" key="1">
    <citation type="submission" date="2017-07" db="EMBL/GenBank/DDBJ databases">
        <authorList>
            <person name="Mikheyev A."/>
            <person name="Grau M."/>
        </authorList>
    </citation>
    <scope>NUCLEOTIDE SEQUENCE</scope>
    <source>
        <tissue evidence="2">Venom_gland</tissue>
    </source>
</reference>
<keyword evidence="1" id="KW-0812">Transmembrane</keyword>
<protein>
    <submittedName>
        <fullName evidence="2">Uncharacterized protein</fullName>
    </submittedName>
</protein>
<dbReference type="AlphaFoldDB" id="A0A2H6MV14"/>
<sequence>MLGLYLLCFTIPVLQRAGLPTSFLAKLPGVNFTVGLFIYLFIAAQPYGSIFRCCRFLFFIFYLYLAFIISTKNPRWQMYPTHLSPPVFPTTTTLGGSLG</sequence>
<evidence type="ECO:0000313" key="2">
    <source>
        <dbReference type="EMBL" id="LAA18147.1"/>
    </source>
</evidence>
<accession>A0A2H6MV14</accession>
<feature type="transmembrane region" description="Helical" evidence="1">
    <location>
        <begin position="49"/>
        <end position="69"/>
    </location>
</feature>
<proteinExistence type="predicted"/>
<dbReference type="EMBL" id="IACI01008249">
    <property type="protein sequence ID" value="LAA18147.1"/>
    <property type="molecule type" value="Transcribed_RNA"/>
</dbReference>
<keyword evidence="1" id="KW-1133">Transmembrane helix</keyword>
<reference evidence="2" key="2">
    <citation type="submission" date="2017-12" db="EMBL/GenBank/DDBJ databases">
        <title>Coralsnake Venomics: Analyses of Venom Gland Transcriptomes and Proteomes of Six Brazilian Taxa.</title>
        <authorList>
            <person name="Aird S.D."/>
            <person name="Jorge da Silva N."/>
            <person name="Qiu L."/>
            <person name="Villar-Briones A."/>
            <person name="Aparecida-Saddi V."/>
            <person name="Campos-Telles M.P."/>
            <person name="Grau M."/>
            <person name="Mikheyev A.S."/>
        </authorList>
    </citation>
    <scope>NUCLEOTIDE SEQUENCE</scope>
    <source>
        <tissue evidence="2">Venom_gland</tissue>
    </source>
</reference>
<keyword evidence="1" id="KW-0472">Membrane</keyword>
<name>A0A2H6MV14_9SAUR</name>